<evidence type="ECO:0000313" key="2">
    <source>
        <dbReference type="Proteomes" id="UP001199319"/>
    </source>
</evidence>
<protein>
    <submittedName>
        <fullName evidence="1">Uncharacterized protein</fullName>
    </submittedName>
</protein>
<proteinExistence type="predicted"/>
<gene>
    <name evidence="1" type="ORF">LKD37_04425</name>
</gene>
<name>A0AAE3AF64_9FIRM</name>
<dbReference type="EMBL" id="JAJEPW010000008">
    <property type="protein sequence ID" value="MCC2128775.1"/>
    <property type="molecule type" value="Genomic_DNA"/>
</dbReference>
<dbReference type="SUPFAM" id="SSF102405">
    <property type="entry name" value="MCP/YpsA-like"/>
    <property type="match status" value="1"/>
</dbReference>
<sequence>MMTGKCCTFFGHRQCPVSVRPALKRCLEDLIVHYDITMFYVGNQGAFDSIVRSVLRELAEQYANITYAVVLAYLPPERKDDLARFEDYSDTMYPEGIETVPKRFAIDWRNHWLLKQADYVVAYITHSWGGAAQYAELAAKKRKIVINLTE</sequence>
<organism evidence="1 2">
    <name type="scientific">Brotocaccenecus cirricatena</name>
    <dbReference type="NCBI Taxonomy" id="3064195"/>
    <lineage>
        <taxon>Bacteria</taxon>
        <taxon>Bacillati</taxon>
        <taxon>Bacillota</taxon>
        <taxon>Clostridia</taxon>
        <taxon>Eubacteriales</taxon>
        <taxon>Oscillospiraceae</taxon>
        <taxon>Brotocaccenecus</taxon>
    </lineage>
</organism>
<dbReference type="Proteomes" id="UP001199319">
    <property type="component" value="Unassembled WGS sequence"/>
</dbReference>
<comment type="caution">
    <text evidence="1">The sequence shown here is derived from an EMBL/GenBank/DDBJ whole genome shotgun (WGS) entry which is preliminary data.</text>
</comment>
<dbReference type="Gene3D" id="3.40.50.450">
    <property type="match status" value="1"/>
</dbReference>
<reference evidence="1" key="1">
    <citation type="submission" date="2021-10" db="EMBL/GenBank/DDBJ databases">
        <title>Anaerobic single-cell dispensing facilitates the cultivation of human gut bacteria.</title>
        <authorList>
            <person name="Afrizal A."/>
        </authorList>
    </citation>
    <scope>NUCLEOTIDE SEQUENCE</scope>
    <source>
        <strain evidence="1">CLA-AA-H272</strain>
    </source>
</reference>
<dbReference type="RefSeq" id="WP_349048779.1">
    <property type="nucleotide sequence ID" value="NZ_JBBNJF010000234.1"/>
</dbReference>
<dbReference type="AlphaFoldDB" id="A0AAE3AF64"/>
<keyword evidence="2" id="KW-1185">Reference proteome</keyword>
<accession>A0AAE3AF64</accession>
<evidence type="ECO:0000313" key="1">
    <source>
        <dbReference type="EMBL" id="MCC2128775.1"/>
    </source>
</evidence>